<comment type="similarity">
    <text evidence="2">Belongs to the oxidase-dependent Fe transporter (OFeT) (TC 9.A.10.1) family.</text>
</comment>
<dbReference type="EMBL" id="NCXK01000007">
    <property type="protein sequence ID" value="PAK78146.1"/>
    <property type="molecule type" value="Genomic_DNA"/>
</dbReference>
<evidence type="ECO:0000256" key="2">
    <source>
        <dbReference type="ARBA" id="ARBA00008333"/>
    </source>
</evidence>
<comment type="subcellular location">
    <subcellularLocation>
        <location evidence="1">Membrane</location>
        <topology evidence="1">Multi-pass membrane protein</topology>
    </subcellularLocation>
</comment>
<dbReference type="GO" id="GO:0033573">
    <property type="term" value="C:high-affinity iron permease complex"/>
    <property type="evidence" value="ECO:0007669"/>
    <property type="project" value="InterPro"/>
</dbReference>
<proteinExistence type="inferred from homology"/>
<keyword evidence="8" id="KW-1185">Reference proteome</keyword>
<keyword evidence="3 6" id="KW-0812">Transmembrane</keyword>
<feature type="transmembrane region" description="Helical" evidence="6">
    <location>
        <begin position="6"/>
        <end position="26"/>
    </location>
</feature>
<dbReference type="Pfam" id="PF03239">
    <property type="entry name" value="FTR1"/>
    <property type="match status" value="1"/>
</dbReference>
<feature type="transmembrane region" description="Helical" evidence="6">
    <location>
        <begin position="68"/>
        <end position="89"/>
    </location>
</feature>
<feature type="transmembrane region" description="Helical" evidence="6">
    <location>
        <begin position="179"/>
        <end position="203"/>
    </location>
</feature>
<keyword evidence="5 6" id="KW-0472">Membrane</keyword>
<evidence type="ECO:0000313" key="7">
    <source>
        <dbReference type="EMBL" id="PAK78146.1"/>
    </source>
</evidence>
<accession>A0A269Y0G9</accession>
<dbReference type="OrthoDB" id="7260758at2"/>
<sequence length="274" mass="28192">MLGSLIIVFREVIEAGLVVGIVLAATRGIAGRGWWVAGGVAAGVAGAAIAAAFAGALSTAFSGNGQDIFSAAILCLAVLMLSWHVIWMAKHGRELAQQMQQMGAAVSSGSRSLGAMATVVAVAVLREGMEVVLFLYGIAVSTHVGAFSLLSGGLLGVLGGAALSYALYRGLIIIPLRHLFAVTNILVSLLAAGMASQAAALLASDDLIPALGYDIWDTSWLLSDGSLAGRTAKALAGYTDRPTGIQILVWGLTLVCLLVTERFVRTRPHPSPSP</sequence>
<dbReference type="PANTHER" id="PTHR31632">
    <property type="entry name" value="IRON TRANSPORTER FTH1"/>
    <property type="match status" value="1"/>
</dbReference>
<evidence type="ECO:0000256" key="6">
    <source>
        <dbReference type="SAM" id="Phobius"/>
    </source>
</evidence>
<reference evidence="7 8" key="1">
    <citation type="submission" date="2017-04" db="EMBL/GenBank/DDBJ databases">
        <title>Kefir bacterial isolates.</title>
        <authorList>
            <person name="Kim Y."/>
            <person name="Blasche S."/>
            <person name="Patil K.R."/>
        </authorList>
    </citation>
    <scope>NUCLEOTIDE SEQUENCE [LARGE SCALE GENOMIC DNA]</scope>
    <source>
        <strain evidence="7 8">KR</strain>
    </source>
</reference>
<evidence type="ECO:0000256" key="4">
    <source>
        <dbReference type="ARBA" id="ARBA00022989"/>
    </source>
</evidence>
<feature type="transmembrane region" description="Helical" evidence="6">
    <location>
        <begin position="145"/>
        <end position="167"/>
    </location>
</feature>
<dbReference type="AlphaFoldDB" id="A0A269Y0G9"/>
<evidence type="ECO:0000256" key="1">
    <source>
        <dbReference type="ARBA" id="ARBA00004141"/>
    </source>
</evidence>
<dbReference type="RefSeq" id="WP_086646169.1">
    <property type="nucleotide sequence ID" value="NZ_JAKVNI010000001.1"/>
</dbReference>
<keyword evidence="4 6" id="KW-1133">Transmembrane helix</keyword>
<dbReference type="Proteomes" id="UP000216151">
    <property type="component" value="Unassembled WGS sequence"/>
</dbReference>
<dbReference type="GO" id="GO:0015093">
    <property type="term" value="F:ferrous iron transmembrane transporter activity"/>
    <property type="evidence" value="ECO:0007669"/>
    <property type="project" value="TreeGrafter"/>
</dbReference>
<evidence type="ECO:0000256" key="3">
    <source>
        <dbReference type="ARBA" id="ARBA00022692"/>
    </source>
</evidence>
<comment type="caution">
    <text evidence="7">The sequence shown here is derived from an EMBL/GenBank/DDBJ whole genome shotgun (WGS) entry which is preliminary data.</text>
</comment>
<organism evidence="7 8">
    <name type="scientific">Acetobacter fabarum</name>
    <dbReference type="NCBI Taxonomy" id="483199"/>
    <lineage>
        <taxon>Bacteria</taxon>
        <taxon>Pseudomonadati</taxon>
        <taxon>Pseudomonadota</taxon>
        <taxon>Alphaproteobacteria</taxon>
        <taxon>Acetobacterales</taxon>
        <taxon>Acetobacteraceae</taxon>
        <taxon>Acetobacter</taxon>
    </lineage>
</organism>
<dbReference type="GeneID" id="91556387"/>
<dbReference type="InterPro" id="IPR004923">
    <property type="entry name" value="FTR1/Fip1/EfeU"/>
</dbReference>
<gene>
    <name evidence="7" type="ORF">B8X00_07160</name>
</gene>
<protein>
    <submittedName>
        <fullName evidence="7">Iron permease</fullName>
    </submittedName>
</protein>
<evidence type="ECO:0000256" key="5">
    <source>
        <dbReference type="ARBA" id="ARBA00023136"/>
    </source>
</evidence>
<feature type="transmembrane region" description="Helical" evidence="6">
    <location>
        <begin position="101"/>
        <end position="125"/>
    </location>
</feature>
<dbReference type="PANTHER" id="PTHR31632:SF2">
    <property type="entry name" value="PLASMA MEMBRANE IRON PERMEASE"/>
    <property type="match status" value="1"/>
</dbReference>
<feature type="transmembrane region" description="Helical" evidence="6">
    <location>
        <begin position="245"/>
        <end position="264"/>
    </location>
</feature>
<name>A0A269Y0G9_9PROT</name>
<feature type="transmembrane region" description="Helical" evidence="6">
    <location>
        <begin position="33"/>
        <end position="56"/>
    </location>
</feature>
<evidence type="ECO:0000313" key="8">
    <source>
        <dbReference type="Proteomes" id="UP000216151"/>
    </source>
</evidence>